<dbReference type="EMBL" id="QYBB01000003">
    <property type="protein sequence ID" value="RYC33273.1"/>
    <property type="molecule type" value="Genomic_DNA"/>
</dbReference>
<dbReference type="SUPFAM" id="SSF46785">
    <property type="entry name" value="Winged helix' DNA-binding domain"/>
    <property type="match status" value="1"/>
</dbReference>
<dbReference type="PROSITE" id="PS50949">
    <property type="entry name" value="HTH_GNTR"/>
    <property type="match status" value="1"/>
</dbReference>
<evidence type="ECO:0000256" key="3">
    <source>
        <dbReference type="ARBA" id="ARBA00023163"/>
    </source>
</evidence>
<protein>
    <submittedName>
        <fullName evidence="5">GntR family transcriptional regulator</fullName>
    </submittedName>
</protein>
<dbReference type="InterPro" id="IPR036390">
    <property type="entry name" value="WH_DNA-bd_sf"/>
</dbReference>
<name>A0A4Q2U920_9HYPH</name>
<dbReference type="Proteomes" id="UP000290759">
    <property type="component" value="Unassembled WGS sequence"/>
</dbReference>
<dbReference type="PANTHER" id="PTHR43537">
    <property type="entry name" value="TRANSCRIPTIONAL REGULATOR, GNTR FAMILY"/>
    <property type="match status" value="1"/>
</dbReference>
<organism evidence="5 6">
    <name type="scientific">Lichenibacterium minor</name>
    <dbReference type="NCBI Taxonomy" id="2316528"/>
    <lineage>
        <taxon>Bacteria</taxon>
        <taxon>Pseudomonadati</taxon>
        <taxon>Pseudomonadota</taxon>
        <taxon>Alphaproteobacteria</taxon>
        <taxon>Hyphomicrobiales</taxon>
        <taxon>Lichenihabitantaceae</taxon>
        <taxon>Lichenibacterium</taxon>
    </lineage>
</organism>
<accession>A0A4Q2U920</accession>
<reference evidence="5 6" key="1">
    <citation type="submission" date="2018-12" db="EMBL/GenBank/DDBJ databases">
        <authorList>
            <person name="Grouzdev D.S."/>
            <person name="Krutkina M.S."/>
        </authorList>
    </citation>
    <scope>NUCLEOTIDE SEQUENCE [LARGE SCALE GENOMIC DNA]</scope>
    <source>
        <strain evidence="5 6">RmlP026</strain>
    </source>
</reference>
<dbReference type="PANTHER" id="PTHR43537:SF53">
    <property type="entry name" value="HTH-TYPE TRANSCRIPTIONAL REPRESSOR NANR"/>
    <property type="match status" value="1"/>
</dbReference>
<proteinExistence type="predicted"/>
<dbReference type="GO" id="GO:0003700">
    <property type="term" value="F:DNA-binding transcription factor activity"/>
    <property type="evidence" value="ECO:0007669"/>
    <property type="project" value="InterPro"/>
</dbReference>
<dbReference type="SMART" id="SM00345">
    <property type="entry name" value="HTH_GNTR"/>
    <property type="match status" value="1"/>
</dbReference>
<gene>
    <name evidence="5" type="ORF">D3273_04130</name>
</gene>
<evidence type="ECO:0000256" key="1">
    <source>
        <dbReference type="ARBA" id="ARBA00023015"/>
    </source>
</evidence>
<keyword evidence="1" id="KW-0805">Transcription regulation</keyword>
<dbReference type="InterPro" id="IPR011711">
    <property type="entry name" value="GntR_C"/>
</dbReference>
<dbReference type="AlphaFoldDB" id="A0A4Q2U920"/>
<dbReference type="SUPFAM" id="SSF48008">
    <property type="entry name" value="GntR ligand-binding domain-like"/>
    <property type="match status" value="1"/>
</dbReference>
<evidence type="ECO:0000256" key="2">
    <source>
        <dbReference type="ARBA" id="ARBA00023125"/>
    </source>
</evidence>
<dbReference type="Gene3D" id="1.20.120.530">
    <property type="entry name" value="GntR ligand-binding domain-like"/>
    <property type="match status" value="1"/>
</dbReference>
<dbReference type="Pfam" id="PF00392">
    <property type="entry name" value="GntR"/>
    <property type="match status" value="1"/>
</dbReference>
<keyword evidence="3" id="KW-0804">Transcription</keyword>
<keyword evidence="6" id="KW-1185">Reference proteome</keyword>
<dbReference type="OrthoDB" id="7618373at2"/>
<evidence type="ECO:0000313" key="5">
    <source>
        <dbReference type="EMBL" id="RYC33273.1"/>
    </source>
</evidence>
<dbReference type="InterPro" id="IPR000524">
    <property type="entry name" value="Tscrpt_reg_HTH_GntR"/>
</dbReference>
<dbReference type="Gene3D" id="1.10.10.10">
    <property type="entry name" value="Winged helix-like DNA-binding domain superfamily/Winged helix DNA-binding domain"/>
    <property type="match status" value="1"/>
</dbReference>
<keyword evidence="2" id="KW-0238">DNA-binding</keyword>
<reference evidence="5 6" key="2">
    <citation type="submission" date="2019-02" db="EMBL/GenBank/DDBJ databases">
        <title>'Lichenibacterium ramalinii' gen. nov. sp. nov., 'Lichenibacterium minor' gen. nov. sp. nov.</title>
        <authorList>
            <person name="Pankratov T."/>
        </authorList>
    </citation>
    <scope>NUCLEOTIDE SEQUENCE [LARGE SCALE GENOMIC DNA]</scope>
    <source>
        <strain evidence="5 6">RmlP026</strain>
    </source>
</reference>
<dbReference type="InterPro" id="IPR036388">
    <property type="entry name" value="WH-like_DNA-bd_sf"/>
</dbReference>
<feature type="domain" description="HTH gntR-type" evidence="4">
    <location>
        <begin position="14"/>
        <end position="81"/>
    </location>
</feature>
<comment type="caution">
    <text evidence="5">The sequence shown here is derived from an EMBL/GenBank/DDBJ whole genome shotgun (WGS) entry which is preliminary data.</text>
</comment>
<dbReference type="SMART" id="SM00895">
    <property type="entry name" value="FCD"/>
    <property type="match status" value="1"/>
</dbReference>
<evidence type="ECO:0000313" key="6">
    <source>
        <dbReference type="Proteomes" id="UP000290759"/>
    </source>
</evidence>
<sequence>MEDGRPGGPAVEDADRVSAIHDAILLAVVEQRLPPGTKLPEDRVAAHFAVSRTLVRGALRSLAQDGIVVLARHRGAAVASPTPQDARDLFDARRVIEAVIVARAAERATPDDCDALDRIVAAGRAAVAAGDRGGSIRLSGQFHASVAGLARQPVLEKFLTELVAQSSLVIALYGHGGRPECGDHDHLGLVAALRARDAELAVRLMTGHLDGIEAGLDLSRAARPPRPLTELLKG</sequence>
<dbReference type="InterPro" id="IPR008920">
    <property type="entry name" value="TF_FadR/GntR_C"/>
</dbReference>
<dbReference type="GO" id="GO:0003677">
    <property type="term" value="F:DNA binding"/>
    <property type="evidence" value="ECO:0007669"/>
    <property type="project" value="UniProtKB-KW"/>
</dbReference>
<dbReference type="Pfam" id="PF07729">
    <property type="entry name" value="FCD"/>
    <property type="match status" value="1"/>
</dbReference>
<evidence type="ECO:0000259" key="4">
    <source>
        <dbReference type="PROSITE" id="PS50949"/>
    </source>
</evidence>